<name>A0A2M8QCK6_9CHLR</name>
<dbReference type="InterPro" id="IPR006675">
    <property type="entry name" value="HDIG_dom"/>
</dbReference>
<accession>A0A2M8QCK6</accession>
<reference evidence="4 5" key="1">
    <citation type="submission" date="2017-11" db="EMBL/GenBank/DDBJ databases">
        <title>Evolution of Phototrophy in the Chloroflexi Phylum Driven by Horizontal Gene Transfer.</title>
        <authorList>
            <person name="Ward L.M."/>
            <person name="Hemp J."/>
            <person name="Shih P.M."/>
            <person name="Mcglynn S.E."/>
            <person name="Fischer W."/>
        </authorList>
    </citation>
    <scope>NUCLEOTIDE SEQUENCE [LARGE SCALE GENOMIC DNA]</scope>
    <source>
        <strain evidence="4">JP3_7</strain>
    </source>
</reference>
<gene>
    <name evidence="4" type="ORF">CUN48_08035</name>
</gene>
<dbReference type="InterPro" id="IPR052722">
    <property type="entry name" value="PgpH_phosphodiesterase"/>
</dbReference>
<dbReference type="InterPro" id="IPR011621">
    <property type="entry name" value="Metal-dep_PHydrolase_7TM_intra"/>
</dbReference>
<dbReference type="Pfam" id="PF01966">
    <property type="entry name" value="HD"/>
    <property type="match status" value="1"/>
</dbReference>
<feature type="domain" description="HD/PDEase" evidence="3">
    <location>
        <begin position="485"/>
        <end position="641"/>
    </location>
</feature>
<dbReference type="Proteomes" id="UP000230790">
    <property type="component" value="Unassembled WGS sequence"/>
</dbReference>
<evidence type="ECO:0000313" key="4">
    <source>
        <dbReference type="EMBL" id="PJF47537.1"/>
    </source>
</evidence>
<dbReference type="PANTHER" id="PTHR36442">
    <property type="entry name" value="CYCLIC-DI-AMP PHOSPHODIESTERASE PGPH"/>
    <property type="match status" value="1"/>
</dbReference>
<protein>
    <recommendedName>
        <fullName evidence="3">HD/PDEase domain-containing protein</fullName>
    </recommendedName>
</protein>
<dbReference type="NCBIfam" id="TIGR00277">
    <property type="entry name" value="HDIG"/>
    <property type="match status" value="1"/>
</dbReference>
<keyword evidence="2" id="KW-0472">Membrane</keyword>
<dbReference type="InterPro" id="IPR011624">
    <property type="entry name" value="Metal-dep_PHydrolase_7TM_extra"/>
</dbReference>
<feature type="transmembrane region" description="Helical" evidence="2">
    <location>
        <begin position="400"/>
        <end position="420"/>
    </location>
</feature>
<dbReference type="Pfam" id="PF07698">
    <property type="entry name" value="7TM-7TMR_HD"/>
    <property type="match status" value="1"/>
</dbReference>
<feature type="transmembrane region" description="Helical" evidence="2">
    <location>
        <begin position="374"/>
        <end position="394"/>
    </location>
</feature>
<feature type="transmembrane region" description="Helical" evidence="2">
    <location>
        <begin position="273"/>
        <end position="297"/>
    </location>
</feature>
<feature type="transmembrane region" description="Helical" evidence="2">
    <location>
        <begin position="309"/>
        <end position="327"/>
    </location>
</feature>
<evidence type="ECO:0000259" key="3">
    <source>
        <dbReference type="SMART" id="SM00471"/>
    </source>
</evidence>
<proteinExistence type="predicted"/>
<dbReference type="InterPro" id="IPR003607">
    <property type="entry name" value="HD/PDEase_dom"/>
</dbReference>
<dbReference type="PANTHER" id="PTHR36442:SF1">
    <property type="entry name" value="CYCLIC-DI-AMP PHOSPHODIESTERASE PGPH"/>
    <property type="match status" value="1"/>
</dbReference>
<dbReference type="SUPFAM" id="SSF109604">
    <property type="entry name" value="HD-domain/PDEase-like"/>
    <property type="match status" value="1"/>
</dbReference>
<sequence>MLMNPDATSGVRQQLQQTHRRKIALLGAIAVATFVGVTAAQLSRYVIGAGVIYNLGEVVTFDIRAPYRMVYVSDVETNRQRDLAEASVAPIFTPPDVQTSRRQMSRAYEALDYIQQIRNDQNLSPEERIRKLTGLDELVIRESTARSILALEDSQWSRISAQILAVLDVVLRRPIHPGNLDEIRALLPQLISFSLRAEEADIVNQLASALIVPNTNYDSAATEAARRAARENVKPVERKYEANQIIIRSGQVIGPSEIEALEKFNLRRPTLSWMRVVSACVWSALAVTALGMGMLRARENALKRPIRQTALSAALFATVLMLARWVLPGHGVLPYLAPLAAVSIAITSWSGLLTGVISALLMGVLVGQGMEKQLEFAACIAAGGIAACLTLGRAERLSSFLRAGALAGIAQSLVVLAFNLPAAQPNDAPLLAVYLIASLGGGALSAGLALAILYVSGALFDVTTVVQLIELSRLSHPLLQQMVTQAPGTYHHTLIVTHLAENAAERIGADSLLTRVGAYFHDVGKLANPQFFIENQLEGVNPHEQLDPLTSSTILRNHVTDGLKLAAKHRLPSRVRAFIAEHHGTTKTDYQYARACEEHGRKVDAQLFRYPGPRPQSKETALLMLADGSEAAVRANRCTSVEEMDEVLRRLFADRLADHQLDDSGLTLREMEVARQSFLETLRGMYHPRVKYPERMSRTTTAQSLPPHPNQELATP</sequence>
<keyword evidence="2" id="KW-1133">Transmembrane helix</keyword>
<comment type="caution">
    <text evidence="4">The sequence shown here is derived from an EMBL/GenBank/DDBJ whole genome shotgun (WGS) entry which is preliminary data.</text>
</comment>
<feature type="transmembrane region" description="Helical" evidence="2">
    <location>
        <begin position="339"/>
        <end position="362"/>
    </location>
</feature>
<dbReference type="CDD" id="cd00077">
    <property type="entry name" value="HDc"/>
    <property type="match status" value="1"/>
</dbReference>
<evidence type="ECO:0000313" key="5">
    <source>
        <dbReference type="Proteomes" id="UP000230790"/>
    </source>
</evidence>
<dbReference type="InterPro" id="IPR006674">
    <property type="entry name" value="HD_domain"/>
</dbReference>
<organism evidence="4 5">
    <name type="scientific">Candidatus Thermofonsia Clade 3 bacterium</name>
    <dbReference type="NCBI Taxonomy" id="2364212"/>
    <lineage>
        <taxon>Bacteria</taxon>
        <taxon>Bacillati</taxon>
        <taxon>Chloroflexota</taxon>
        <taxon>Candidatus Thermofontia</taxon>
        <taxon>Candidatus Thermofonsia Clade 3</taxon>
    </lineage>
</organism>
<dbReference type="EMBL" id="PGTN01000044">
    <property type="protein sequence ID" value="PJF47537.1"/>
    <property type="molecule type" value="Genomic_DNA"/>
</dbReference>
<keyword evidence="2" id="KW-0812">Transmembrane</keyword>
<evidence type="ECO:0000256" key="2">
    <source>
        <dbReference type="SAM" id="Phobius"/>
    </source>
</evidence>
<dbReference type="AlphaFoldDB" id="A0A2M8QCK6"/>
<dbReference type="Gene3D" id="1.10.3210.10">
    <property type="entry name" value="Hypothetical protein af1432"/>
    <property type="match status" value="1"/>
</dbReference>
<dbReference type="Pfam" id="PF07697">
    <property type="entry name" value="7TMR-HDED"/>
    <property type="match status" value="1"/>
</dbReference>
<evidence type="ECO:0000256" key="1">
    <source>
        <dbReference type="SAM" id="MobiDB-lite"/>
    </source>
</evidence>
<feature type="transmembrane region" description="Helical" evidence="2">
    <location>
        <begin position="432"/>
        <end position="455"/>
    </location>
</feature>
<dbReference type="SMART" id="SM00471">
    <property type="entry name" value="HDc"/>
    <property type="match status" value="1"/>
</dbReference>
<feature type="region of interest" description="Disordered" evidence="1">
    <location>
        <begin position="696"/>
        <end position="716"/>
    </location>
</feature>